<keyword evidence="2" id="KW-1185">Reference proteome</keyword>
<protein>
    <submittedName>
        <fullName evidence="1">Uncharacterized protein</fullName>
    </submittedName>
</protein>
<dbReference type="Proteomes" id="UP000295198">
    <property type="component" value="Unassembled WGS sequence"/>
</dbReference>
<dbReference type="AlphaFoldDB" id="A0A4Q4ZBF1"/>
<organism evidence="1 2">
    <name type="scientific">Nocardioides guangzhouensis</name>
    <dbReference type="NCBI Taxonomy" id="2497878"/>
    <lineage>
        <taxon>Bacteria</taxon>
        <taxon>Bacillati</taxon>
        <taxon>Actinomycetota</taxon>
        <taxon>Actinomycetes</taxon>
        <taxon>Propionibacteriales</taxon>
        <taxon>Nocardioidaceae</taxon>
        <taxon>Nocardioides</taxon>
    </lineage>
</organism>
<accession>A0A4Q4ZBF1</accession>
<evidence type="ECO:0000313" key="1">
    <source>
        <dbReference type="EMBL" id="RYP84621.1"/>
    </source>
</evidence>
<reference evidence="1 2" key="1">
    <citation type="submission" date="2019-01" db="EMBL/GenBank/DDBJ databases">
        <title>Nocardioides guangzhouensis sp. nov., an actinobacterium isolated from soil.</title>
        <authorList>
            <person name="Fu Y."/>
            <person name="Cai Y."/>
            <person name="Lin Z."/>
            <person name="Chen P."/>
        </authorList>
    </citation>
    <scope>NUCLEOTIDE SEQUENCE [LARGE SCALE GENOMIC DNA]</scope>
    <source>
        <strain evidence="1 2">130</strain>
    </source>
</reference>
<proteinExistence type="predicted"/>
<comment type="caution">
    <text evidence="1">The sequence shown here is derived from an EMBL/GenBank/DDBJ whole genome shotgun (WGS) entry which is preliminary data.</text>
</comment>
<sequence>MVALEALDGITAHRSNADGGECVRQLAAAWCAVGNRQVAGVYVVDNDVWLWLERLRLSLSHVPAALLPDRVPRDGLPRRVVWLRSVSTPHPPDCRCESAGEQWVTCRCCNADQRIAYRCTDELAVSKGNPFPRQHNGD</sequence>
<evidence type="ECO:0000313" key="2">
    <source>
        <dbReference type="Proteomes" id="UP000295198"/>
    </source>
</evidence>
<name>A0A4Q4ZBF1_9ACTN</name>
<dbReference type="RefSeq" id="WP_134718795.1">
    <property type="nucleotide sequence ID" value="NZ_SDKM01000022.1"/>
</dbReference>
<gene>
    <name evidence="1" type="ORF">EKO23_15265</name>
</gene>
<dbReference type="EMBL" id="SDKM01000022">
    <property type="protein sequence ID" value="RYP84621.1"/>
    <property type="molecule type" value="Genomic_DNA"/>
</dbReference>